<gene>
    <name evidence="6" type="ORF">NKR23_g3225</name>
</gene>
<protein>
    <recommendedName>
        <fullName evidence="5">FAD-binding domain-containing protein</fullName>
    </recommendedName>
</protein>
<reference evidence="6" key="1">
    <citation type="submission" date="2022-07" db="EMBL/GenBank/DDBJ databases">
        <title>Fungi with potential for degradation of polypropylene.</title>
        <authorList>
            <person name="Gostincar C."/>
        </authorList>
    </citation>
    <scope>NUCLEOTIDE SEQUENCE</scope>
    <source>
        <strain evidence="6">EXF-13308</strain>
    </source>
</reference>
<dbReference type="SUPFAM" id="SSF51905">
    <property type="entry name" value="FAD/NAD(P)-binding domain"/>
    <property type="match status" value="1"/>
</dbReference>
<dbReference type="EMBL" id="JANBVO010000006">
    <property type="protein sequence ID" value="KAJ9151187.1"/>
    <property type="molecule type" value="Genomic_DNA"/>
</dbReference>
<evidence type="ECO:0000313" key="7">
    <source>
        <dbReference type="Proteomes" id="UP001174694"/>
    </source>
</evidence>
<evidence type="ECO:0000256" key="2">
    <source>
        <dbReference type="ARBA" id="ARBA00022827"/>
    </source>
</evidence>
<organism evidence="6 7">
    <name type="scientific">Pleurostoma richardsiae</name>
    <dbReference type="NCBI Taxonomy" id="41990"/>
    <lineage>
        <taxon>Eukaryota</taxon>
        <taxon>Fungi</taxon>
        <taxon>Dikarya</taxon>
        <taxon>Ascomycota</taxon>
        <taxon>Pezizomycotina</taxon>
        <taxon>Sordariomycetes</taxon>
        <taxon>Sordariomycetidae</taxon>
        <taxon>Calosphaeriales</taxon>
        <taxon>Pleurostomataceae</taxon>
        <taxon>Pleurostoma</taxon>
    </lineage>
</organism>
<comment type="caution">
    <text evidence="6">The sequence shown here is derived from an EMBL/GenBank/DDBJ whole genome shotgun (WGS) entry which is preliminary data.</text>
</comment>
<dbReference type="InterPro" id="IPR050631">
    <property type="entry name" value="PheA/TfdB_FAD_monoxygenase"/>
</dbReference>
<evidence type="ECO:0000313" key="6">
    <source>
        <dbReference type="EMBL" id="KAJ9151187.1"/>
    </source>
</evidence>
<keyword evidence="4" id="KW-0520">NAD</keyword>
<feature type="domain" description="FAD-binding" evidence="5">
    <location>
        <begin position="3"/>
        <end position="172"/>
    </location>
</feature>
<accession>A0AA38VTU5</accession>
<evidence type="ECO:0000256" key="3">
    <source>
        <dbReference type="ARBA" id="ARBA00023002"/>
    </source>
</evidence>
<evidence type="ECO:0000256" key="1">
    <source>
        <dbReference type="ARBA" id="ARBA00022630"/>
    </source>
</evidence>
<dbReference type="AlphaFoldDB" id="A0AA38VTU5"/>
<keyword evidence="7" id="KW-1185">Reference proteome</keyword>
<keyword evidence="3" id="KW-0560">Oxidoreductase</keyword>
<keyword evidence="2" id="KW-0274">FAD</keyword>
<dbReference type="Pfam" id="PF01494">
    <property type="entry name" value="FAD_binding_3"/>
    <property type="match status" value="1"/>
</dbReference>
<dbReference type="PANTHER" id="PTHR43476:SF4">
    <property type="entry name" value="BLR0106 PROTEIN"/>
    <property type="match status" value="1"/>
</dbReference>
<name>A0AA38VTU5_9PEZI</name>
<keyword evidence="1" id="KW-0285">Flavoprotein</keyword>
<dbReference type="InterPro" id="IPR036188">
    <property type="entry name" value="FAD/NAD-bd_sf"/>
</dbReference>
<dbReference type="PANTHER" id="PTHR43476">
    <property type="entry name" value="3-(3-HYDROXY-PHENYL)PROPIONATE/3-HYDROXYCINNAMIC ACID HYDROXYLASE"/>
    <property type="match status" value="1"/>
</dbReference>
<dbReference type="GO" id="GO:0071949">
    <property type="term" value="F:FAD binding"/>
    <property type="evidence" value="ECO:0007669"/>
    <property type="project" value="InterPro"/>
</dbReference>
<dbReference type="Proteomes" id="UP001174694">
    <property type="component" value="Unassembled WGS sequence"/>
</dbReference>
<proteinExistence type="predicted"/>
<dbReference type="GO" id="GO:0016491">
    <property type="term" value="F:oxidoreductase activity"/>
    <property type="evidence" value="ECO:0007669"/>
    <property type="project" value="UniProtKB-KW"/>
</dbReference>
<dbReference type="InterPro" id="IPR002938">
    <property type="entry name" value="FAD-bd"/>
</dbReference>
<evidence type="ECO:0000256" key="4">
    <source>
        <dbReference type="ARBA" id="ARBA00023027"/>
    </source>
</evidence>
<dbReference type="Gene3D" id="3.50.50.60">
    <property type="entry name" value="FAD/NAD(P)-binding domain"/>
    <property type="match status" value="1"/>
</dbReference>
<sequence>MESKVLVIGAGPVGLMVALRLAQAGIKVDVIEKEASLSEEPRAVAYYAGALTSLQRAGLIEDMLKEGFETTGLCWRKPLVDDGKGGKKFGGIIARLPVPSETNEAHGIVGTLNLPQSKLLKLLFRKVNETGFVSIHFNTALTSIEQHADHVVATVVKSDTNTTIPIKASFLLA</sequence>
<evidence type="ECO:0000259" key="5">
    <source>
        <dbReference type="Pfam" id="PF01494"/>
    </source>
</evidence>